<accession>A0A0B7BUG7</accession>
<dbReference type="EMBL" id="HACG01049778">
    <property type="protein sequence ID" value="CEK96643.1"/>
    <property type="molecule type" value="Transcribed_RNA"/>
</dbReference>
<sequence length="68" mass="8136">MTVSVESARKPLERKNGCPVRPKTIWMRTVEKYTLWVCYDSFYTCRKVIEQSLMEERCSCYPTRQHKG</sequence>
<dbReference type="AlphaFoldDB" id="A0A0B7BUG7"/>
<organism evidence="1">
    <name type="scientific">Arion vulgaris</name>
    <dbReference type="NCBI Taxonomy" id="1028688"/>
    <lineage>
        <taxon>Eukaryota</taxon>
        <taxon>Metazoa</taxon>
        <taxon>Spiralia</taxon>
        <taxon>Lophotrochozoa</taxon>
        <taxon>Mollusca</taxon>
        <taxon>Gastropoda</taxon>
        <taxon>Heterobranchia</taxon>
        <taxon>Euthyneura</taxon>
        <taxon>Panpulmonata</taxon>
        <taxon>Eupulmonata</taxon>
        <taxon>Stylommatophora</taxon>
        <taxon>Helicina</taxon>
        <taxon>Arionoidea</taxon>
        <taxon>Arionidae</taxon>
        <taxon>Arion</taxon>
    </lineage>
</organism>
<evidence type="ECO:0000313" key="1">
    <source>
        <dbReference type="EMBL" id="CEK96643.1"/>
    </source>
</evidence>
<protein>
    <submittedName>
        <fullName evidence="1">Uncharacterized protein</fullName>
    </submittedName>
</protein>
<proteinExistence type="predicted"/>
<name>A0A0B7BUG7_9EUPU</name>
<gene>
    <name evidence="1" type="primary">ORF212867</name>
</gene>
<reference evidence="1" key="1">
    <citation type="submission" date="2014-12" db="EMBL/GenBank/DDBJ databases">
        <title>Insight into the proteome of Arion vulgaris.</title>
        <authorList>
            <person name="Aradska J."/>
            <person name="Bulat T."/>
            <person name="Smidak R."/>
            <person name="Sarate P."/>
            <person name="Gangsoo J."/>
            <person name="Sialana F."/>
            <person name="Bilban M."/>
            <person name="Lubec G."/>
        </authorList>
    </citation>
    <scope>NUCLEOTIDE SEQUENCE</scope>
    <source>
        <tissue evidence="1">Skin</tissue>
    </source>
</reference>